<feature type="domain" description="ABC transmembrane type-1" evidence="9">
    <location>
        <begin position="236"/>
        <end position="450"/>
    </location>
</feature>
<dbReference type="GO" id="GO:0005886">
    <property type="term" value="C:plasma membrane"/>
    <property type="evidence" value="ECO:0007669"/>
    <property type="project" value="UniProtKB-SubCell"/>
</dbReference>
<dbReference type="InterPro" id="IPR050809">
    <property type="entry name" value="UgpAE/MalFG_permease"/>
</dbReference>
<keyword evidence="11" id="KW-1185">Reference proteome</keyword>
<proteinExistence type="inferred from homology"/>
<protein>
    <submittedName>
        <fullName evidence="10">ABC transporter permease subunit</fullName>
    </submittedName>
</protein>
<organism evidence="10 11">
    <name type="scientific">Glycomyces albidus</name>
    <dbReference type="NCBI Taxonomy" id="2656774"/>
    <lineage>
        <taxon>Bacteria</taxon>
        <taxon>Bacillati</taxon>
        <taxon>Actinomycetota</taxon>
        <taxon>Actinomycetes</taxon>
        <taxon>Glycomycetales</taxon>
        <taxon>Glycomycetaceae</taxon>
        <taxon>Glycomyces</taxon>
    </lineage>
</organism>
<dbReference type="PANTHER" id="PTHR43227:SF11">
    <property type="entry name" value="BLL4140 PROTEIN"/>
    <property type="match status" value="1"/>
</dbReference>
<evidence type="ECO:0000259" key="9">
    <source>
        <dbReference type="PROSITE" id="PS50928"/>
    </source>
</evidence>
<feature type="transmembrane region" description="Helical" evidence="7">
    <location>
        <begin position="431"/>
        <end position="450"/>
    </location>
</feature>
<evidence type="ECO:0000256" key="8">
    <source>
        <dbReference type="SAM" id="MobiDB-lite"/>
    </source>
</evidence>
<dbReference type="PANTHER" id="PTHR43227">
    <property type="entry name" value="BLL4140 PROTEIN"/>
    <property type="match status" value="1"/>
</dbReference>
<evidence type="ECO:0000256" key="7">
    <source>
        <dbReference type="RuleBase" id="RU363032"/>
    </source>
</evidence>
<feature type="compositionally biased region" description="Basic residues" evidence="8">
    <location>
        <begin position="1"/>
        <end position="20"/>
    </location>
</feature>
<dbReference type="InterPro" id="IPR000515">
    <property type="entry name" value="MetI-like"/>
</dbReference>
<reference evidence="10 11" key="1">
    <citation type="submission" date="2019-10" db="EMBL/GenBank/DDBJ databases">
        <title>Glycomyces albidus sp. nov., a novel actinomycete isolated from rhizosphere soil of wheat (Triticum aestivum L.).</title>
        <authorList>
            <person name="Qian L."/>
        </authorList>
    </citation>
    <scope>NUCLEOTIDE SEQUENCE [LARGE SCALE GENOMIC DNA]</scope>
    <source>
        <strain evidence="10 11">NEAU-7082</strain>
    </source>
</reference>
<dbReference type="Gene3D" id="1.10.3720.10">
    <property type="entry name" value="MetI-like"/>
    <property type="match status" value="1"/>
</dbReference>
<evidence type="ECO:0000256" key="1">
    <source>
        <dbReference type="ARBA" id="ARBA00004651"/>
    </source>
</evidence>
<feature type="transmembrane region" description="Helical" evidence="7">
    <location>
        <begin position="323"/>
        <end position="348"/>
    </location>
</feature>
<evidence type="ECO:0000256" key="2">
    <source>
        <dbReference type="ARBA" id="ARBA00022448"/>
    </source>
</evidence>
<evidence type="ECO:0000256" key="5">
    <source>
        <dbReference type="ARBA" id="ARBA00022989"/>
    </source>
</evidence>
<evidence type="ECO:0000313" key="11">
    <source>
        <dbReference type="Proteomes" id="UP000477750"/>
    </source>
</evidence>
<dbReference type="InterPro" id="IPR035906">
    <property type="entry name" value="MetI-like_sf"/>
</dbReference>
<evidence type="ECO:0000256" key="6">
    <source>
        <dbReference type="ARBA" id="ARBA00023136"/>
    </source>
</evidence>
<feature type="compositionally biased region" description="Basic and acidic residues" evidence="8">
    <location>
        <begin position="80"/>
        <end position="101"/>
    </location>
</feature>
<comment type="similarity">
    <text evidence="7">Belongs to the binding-protein-dependent transport system permease family.</text>
</comment>
<feature type="compositionally biased region" description="Basic residues" evidence="8">
    <location>
        <begin position="122"/>
        <end position="134"/>
    </location>
</feature>
<evidence type="ECO:0000313" key="10">
    <source>
        <dbReference type="EMBL" id="MQM24641.1"/>
    </source>
</evidence>
<keyword evidence="4 7" id="KW-0812">Transmembrane</keyword>
<accession>A0A6L5G4S9</accession>
<feature type="transmembrane region" description="Helical" evidence="7">
    <location>
        <begin position="281"/>
        <end position="303"/>
    </location>
</feature>
<keyword evidence="6 7" id="KW-0472">Membrane</keyword>
<feature type="region of interest" description="Disordered" evidence="8">
    <location>
        <begin position="1"/>
        <end position="159"/>
    </location>
</feature>
<sequence length="466" mass="51459">MGPGVGRRRGRPLHCGRRRCAAADRAGPERGRQHLPVPVRPGQRELQVPVPGPGRGPARVGDQRRAVPRRPPVPGPAGRDALRPGRRERADEGRPPRDLPRPARGRRVGHPGRVVALEGRRLGPRVLHRRRRGQRPPVTAPTIQSPASPKAAGDAPKRAVKAKAHWRTRLRRDWPLLLMAAPMMLLVWGFWWIPVLGNVVAFQDYKPYTGGIFGSRLVGFTHFQMLFSDPEFMRALVNTLAITAFQLVFYFPVPIMLALLMHSLASARLRSMLQSVVYLPYFFSWVLVIAIFQQMLGGAGLLSQVLRANGFEGVDWMTDPDTFILLVTSQAIWKEAGFGAIIFLAALAAIDPNQYEAAAVDGAGRWRRLWHITLPGIRPVIVLLLILRLGDALNVGFEQFFLQRSAVGSQASEVFDTFVYYSGIRTGDFDYGAAAGLFKGVVGLVLILAANKAAHMLGERGVYSKS</sequence>
<dbReference type="Proteomes" id="UP000477750">
    <property type="component" value="Unassembled WGS sequence"/>
</dbReference>
<comment type="subcellular location">
    <subcellularLocation>
        <location evidence="1 7">Cell membrane</location>
        <topology evidence="1 7">Multi-pass membrane protein</topology>
    </subcellularLocation>
</comment>
<keyword evidence="3" id="KW-1003">Cell membrane</keyword>
<feature type="transmembrane region" description="Helical" evidence="7">
    <location>
        <begin position="235"/>
        <end position="260"/>
    </location>
</feature>
<feature type="transmembrane region" description="Helical" evidence="7">
    <location>
        <begin position="174"/>
        <end position="193"/>
    </location>
</feature>
<keyword evidence="5 7" id="KW-1133">Transmembrane helix</keyword>
<dbReference type="Pfam" id="PF00528">
    <property type="entry name" value="BPD_transp_1"/>
    <property type="match status" value="1"/>
</dbReference>
<name>A0A6L5G4S9_9ACTN</name>
<dbReference type="SUPFAM" id="SSF161098">
    <property type="entry name" value="MetI-like"/>
    <property type="match status" value="1"/>
</dbReference>
<dbReference type="GO" id="GO:0055085">
    <property type="term" value="P:transmembrane transport"/>
    <property type="evidence" value="ECO:0007669"/>
    <property type="project" value="InterPro"/>
</dbReference>
<dbReference type="CDD" id="cd06261">
    <property type="entry name" value="TM_PBP2"/>
    <property type="match status" value="1"/>
</dbReference>
<gene>
    <name evidence="10" type="ORF">GFD30_03460</name>
</gene>
<dbReference type="EMBL" id="WIAO01000003">
    <property type="protein sequence ID" value="MQM24641.1"/>
    <property type="molecule type" value="Genomic_DNA"/>
</dbReference>
<evidence type="ECO:0000256" key="4">
    <source>
        <dbReference type="ARBA" id="ARBA00022692"/>
    </source>
</evidence>
<keyword evidence="2 7" id="KW-0813">Transport</keyword>
<evidence type="ECO:0000256" key="3">
    <source>
        <dbReference type="ARBA" id="ARBA00022475"/>
    </source>
</evidence>
<comment type="caution">
    <text evidence="10">The sequence shown here is derived from an EMBL/GenBank/DDBJ whole genome shotgun (WGS) entry which is preliminary data.</text>
</comment>
<feature type="transmembrane region" description="Helical" evidence="7">
    <location>
        <begin position="369"/>
        <end position="387"/>
    </location>
</feature>
<dbReference type="AlphaFoldDB" id="A0A6L5G4S9"/>
<dbReference type="PROSITE" id="PS50928">
    <property type="entry name" value="ABC_TM1"/>
    <property type="match status" value="1"/>
</dbReference>